<name>A0A0D7K6X5_9BURK</name>
<evidence type="ECO:0000313" key="10">
    <source>
        <dbReference type="Proteomes" id="UP000032566"/>
    </source>
</evidence>
<dbReference type="PRINTS" id="PR00726">
    <property type="entry name" value="LEXASERPTASE"/>
</dbReference>
<dbReference type="OrthoDB" id="9802364at2"/>
<feature type="domain" description="Peptidase S24/S26A/S26B/S26C" evidence="8">
    <location>
        <begin position="24"/>
        <end position="139"/>
    </location>
</feature>
<proteinExistence type="inferred from homology"/>
<dbReference type="GO" id="GO:0006355">
    <property type="term" value="P:regulation of DNA-templated transcription"/>
    <property type="evidence" value="ECO:0007669"/>
    <property type="project" value="InterPro"/>
</dbReference>
<evidence type="ECO:0000256" key="6">
    <source>
        <dbReference type="ARBA" id="ARBA00023236"/>
    </source>
</evidence>
<keyword evidence="2" id="KW-0227">DNA damage</keyword>
<gene>
    <name evidence="9" type="ORF">RP29_19335</name>
</gene>
<keyword evidence="3 7" id="KW-0378">Hydrolase</keyword>
<dbReference type="Pfam" id="PF00717">
    <property type="entry name" value="Peptidase_S24"/>
    <property type="match status" value="1"/>
</dbReference>
<dbReference type="NCBIfam" id="NF007621">
    <property type="entry name" value="PRK10276.1"/>
    <property type="match status" value="1"/>
</dbReference>
<dbReference type="InterPro" id="IPR050077">
    <property type="entry name" value="LexA_repressor"/>
</dbReference>
<dbReference type="PANTHER" id="PTHR33516">
    <property type="entry name" value="LEXA REPRESSOR"/>
    <property type="match status" value="1"/>
</dbReference>
<evidence type="ECO:0000256" key="3">
    <source>
        <dbReference type="ARBA" id="ARBA00022801"/>
    </source>
</evidence>
<dbReference type="InterPro" id="IPR039418">
    <property type="entry name" value="LexA-like"/>
</dbReference>
<dbReference type="Proteomes" id="UP000032566">
    <property type="component" value="Unassembled WGS sequence"/>
</dbReference>
<dbReference type="GO" id="GO:0006281">
    <property type="term" value="P:DNA repair"/>
    <property type="evidence" value="ECO:0007669"/>
    <property type="project" value="UniProtKB-KW"/>
</dbReference>
<dbReference type="GO" id="GO:0016787">
    <property type="term" value="F:hydrolase activity"/>
    <property type="evidence" value="ECO:0007669"/>
    <property type="project" value="UniProtKB-KW"/>
</dbReference>
<dbReference type="GO" id="GO:0003677">
    <property type="term" value="F:DNA binding"/>
    <property type="evidence" value="ECO:0007669"/>
    <property type="project" value="InterPro"/>
</dbReference>
<keyword evidence="4 7" id="KW-0068">Autocatalytic cleavage</keyword>
<evidence type="ECO:0000313" key="9">
    <source>
        <dbReference type="EMBL" id="KJA08913.1"/>
    </source>
</evidence>
<sequence length="148" mass="16158">MYSLLNSPLPVPYDSAVQALALPICGVSVRAGFPSPADDFAVERLDIMQLLVKHPQATYFWRVRGDSMRDAGIDDGSIIVVDRAIKPKHGCIVVAIVDGECTVKYLHQRAGRIKLRAANPTYPDIIPRDGQTIVVWGVVSGCVKLFPT</sequence>
<evidence type="ECO:0000256" key="1">
    <source>
        <dbReference type="ARBA" id="ARBA00007484"/>
    </source>
</evidence>
<dbReference type="PATRIC" id="fig|80878.5.peg.4105"/>
<accession>A0A0D7K6X5</accession>
<dbReference type="Gene3D" id="2.10.109.10">
    <property type="entry name" value="Umud Fragment, subunit A"/>
    <property type="match status" value="1"/>
</dbReference>
<reference evidence="9 10" key="1">
    <citation type="submission" date="2014-12" db="EMBL/GenBank/DDBJ databases">
        <title>Isolation of bacteria from lake water.</title>
        <authorList>
            <person name="Sheng K.-Y."/>
            <person name="Chin P.-S."/>
            <person name="Chan K.-G."/>
            <person name="Tan G.S."/>
        </authorList>
    </citation>
    <scope>NUCLEOTIDE SEQUENCE [LARGE SCALE GENOMIC DNA]</scope>
    <source>
        <strain evidence="9 10">KY4</strain>
    </source>
</reference>
<dbReference type="InterPro" id="IPR006197">
    <property type="entry name" value="Peptidase_S24_LexA"/>
</dbReference>
<keyword evidence="10" id="KW-1185">Reference proteome</keyword>
<evidence type="ECO:0000256" key="5">
    <source>
        <dbReference type="ARBA" id="ARBA00023204"/>
    </source>
</evidence>
<dbReference type="SUPFAM" id="SSF51306">
    <property type="entry name" value="LexA/Signal peptidase"/>
    <property type="match status" value="1"/>
</dbReference>
<comment type="caution">
    <text evidence="9">The sequence shown here is derived from an EMBL/GenBank/DDBJ whole genome shotgun (WGS) entry which is preliminary data.</text>
</comment>
<evidence type="ECO:0000256" key="2">
    <source>
        <dbReference type="ARBA" id="ARBA00022763"/>
    </source>
</evidence>
<protein>
    <submittedName>
        <fullName evidence="9">Repressor</fullName>
    </submittedName>
</protein>
<dbReference type="PANTHER" id="PTHR33516:SF2">
    <property type="entry name" value="LEXA REPRESSOR-RELATED"/>
    <property type="match status" value="1"/>
</dbReference>
<evidence type="ECO:0000256" key="4">
    <source>
        <dbReference type="ARBA" id="ARBA00022813"/>
    </source>
</evidence>
<evidence type="ECO:0000256" key="7">
    <source>
        <dbReference type="RuleBase" id="RU003991"/>
    </source>
</evidence>
<keyword evidence="5" id="KW-0234">DNA repair</keyword>
<dbReference type="AlphaFoldDB" id="A0A0D7K6X5"/>
<dbReference type="EMBL" id="JXYQ01000089">
    <property type="protein sequence ID" value="KJA08913.1"/>
    <property type="molecule type" value="Genomic_DNA"/>
</dbReference>
<dbReference type="CDD" id="cd06529">
    <property type="entry name" value="S24_LexA-like"/>
    <property type="match status" value="1"/>
</dbReference>
<comment type="similarity">
    <text evidence="1 7">Belongs to the peptidase S24 family.</text>
</comment>
<organism evidence="9 10">
    <name type="scientific">Acidovorax temperans</name>
    <dbReference type="NCBI Taxonomy" id="80878"/>
    <lineage>
        <taxon>Bacteria</taxon>
        <taxon>Pseudomonadati</taxon>
        <taxon>Pseudomonadota</taxon>
        <taxon>Betaproteobacteria</taxon>
        <taxon>Burkholderiales</taxon>
        <taxon>Comamonadaceae</taxon>
        <taxon>Acidovorax</taxon>
    </lineage>
</organism>
<dbReference type="RefSeq" id="WP_044402666.1">
    <property type="nucleotide sequence ID" value="NZ_JXYQ01000089.1"/>
</dbReference>
<dbReference type="GO" id="GO:0009432">
    <property type="term" value="P:SOS response"/>
    <property type="evidence" value="ECO:0007669"/>
    <property type="project" value="UniProtKB-KW"/>
</dbReference>
<evidence type="ECO:0000259" key="8">
    <source>
        <dbReference type="Pfam" id="PF00717"/>
    </source>
</evidence>
<keyword evidence="6" id="KW-0742">SOS response</keyword>
<dbReference type="InterPro" id="IPR015927">
    <property type="entry name" value="Peptidase_S24_S26A/B/C"/>
</dbReference>
<dbReference type="InterPro" id="IPR036286">
    <property type="entry name" value="LexA/Signal_pep-like_sf"/>
</dbReference>
<dbReference type="STRING" id="80878.RP29_19335"/>